<dbReference type="InParanoid" id="A0A1B7NFT7"/>
<dbReference type="GO" id="GO:0016020">
    <property type="term" value="C:membrane"/>
    <property type="evidence" value="ECO:0007669"/>
    <property type="project" value="UniProtKB-SubCell"/>
</dbReference>
<evidence type="ECO:0000256" key="1">
    <source>
        <dbReference type="ARBA" id="ARBA00004606"/>
    </source>
</evidence>
<dbReference type="Proteomes" id="UP000092154">
    <property type="component" value="Unassembled WGS sequence"/>
</dbReference>
<keyword evidence="9" id="KW-1185">Reference proteome</keyword>
<keyword evidence="8" id="KW-0808">Transferase</keyword>
<keyword evidence="4" id="KW-1133">Transmembrane helix</keyword>
<sequence length="381" mass="43337">MTSYDAGAVVAHPDTEDTGGTSQEILFWPASSPFPQAEHATGIADRISTSEDLFLSKAFSQSMHPLKVLPHYYRASGTFEQDDITITTLITFNRFKVFSELVVHYQGPISATVHVKPSATHELLDALHDLYASTPGMSTYVDIHLIITPFDRQLNTWRNAARLFARTEFVMMLDVDFAICTNFRSAVRASLDAKVGQILKEGHAALVVPAFEYVKQQDGLDQNVFPRDKQTLLPLVKAKKIDMFHRAWDPGHNSTDYPRFYDAAAGEVYKVTQYQSAYEPYVVFRKEGPPWCDERFVGYGGNKAACLYEMYLSGMSFYVLADHFLVHQSHPYEEEARKLERKSNRKLYQDFKEEVCLRFVLRLITTPRRISHLSNASSFAC</sequence>
<dbReference type="GO" id="GO:0035269">
    <property type="term" value="P:protein O-linked glycosylation via mannose"/>
    <property type="evidence" value="ECO:0007669"/>
    <property type="project" value="TreeGrafter"/>
</dbReference>
<keyword evidence="6" id="KW-0325">Glycoprotein</keyword>
<feature type="region of interest" description="Disordered" evidence="7">
    <location>
        <begin position="1"/>
        <end position="20"/>
    </location>
</feature>
<comment type="subcellular location">
    <subcellularLocation>
        <location evidence="1">Membrane</location>
        <topology evidence="1">Single-pass type II membrane protein</topology>
    </subcellularLocation>
</comment>
<evidence type="ECO:0000313" key="8">
    <source>
        <dbReference type="EMBL" id="OAX43669.1"/>
    </source>
</evidence>
<evidence type="ECO:0000256" key="3">
    <source>
        <dbReference type="ARBA" id="ARBA00022968"/>
    </source>
</evidence>
<keyword evidence="3" id="KW-0735">Signal-anchor</keyword>
<name>A0A1B7NFT7_9AGAM</name>
<evidence type="ECO:0000256" key="5">
    <source>
        <dbReference type="ARBA" id="ARBA00023136"/>
    </source>
</evidence>
<dbReference type="AlphaFoldDB" id="A0A1B7NFT7"/>
<evidence type="ECO:0000256" key="7">
    <source>
        <dbReference type="SAM" id="MobiDB-lite"/>
    </source>
</evidence>
<gene>
    <name evidence="8" type="ORF">K503DRAFT_680561</name>
</gene>
<dbReference type="STRING" id="1314800.A0A1B7NFT7"/>
<proteinExistence type="predicted"/>
<dbReference type="InterPro" id="IPR051292">
    <property type="entry name" value="Xyl/GlcA_transferase"/>
</dbReference>
<reference evidence="8 9" key="1">
    <citation type="submission" date="2016-06" db="EMBL/GenBank/DDBJ databases">
        <title>Comparative genomics of the ectomycorrhizal sister species Rhizopogon vinicolor and Rhizopogon vesiculosus (Basidiomycota: Boletales) reveals a divergence of the mating type B locus.</title>
        <authorList>
            <consortium name="DOE Joint Genome Institute"/>
            <person name="Mujic A.B."/>
            <person name="Kuo A."/>
            <person name="Tritt A."/>
            <person name="Lipzen A."/>
            <person name="Chen C."/>
            <person name="Johnson J."/>
            <person name="Sharma A."/>
            <person name="Barry K."/>
            <person name="Grigoriev I.V."/>
            <person name="Spatafora J.W."/>
        </authorList>
    </citation>
    <scope>NUCLEOTIDE SEQUENCE [LARGE SCALE GENOMIC DNA]</scope>
    <source>
        <strain evidence="8 9">AM-OR11-026</strain>
    </source>
</reference>
<evidence type="ECO:0000256" key="6">
    <source>
        <dbReference type="ARBA" id="ARBA00023180"/>
    </source>
</evidence>
<dbReference type="GO" id="GO:0015020">
    <property type="term" value="F:glucuronosyltransferase activity"/>
    <property type="evidence" value="ECO:0007669"/>
    <property type="project" value="TreeGrafter"/>
</dbReference>
<dbReference type="GO" id="GO:0042285">
    <property type="term" value="F:xylosyltransferase activity"/>
    <property type="evidence" value="ECO:0007669"/>
    <property type="project" value="TreeGrafter"/>
</dbReference>
<protein>
    <submittedName>
        <fullName evidence="8">Glycosyltransferase family 49 protein</fullName>
    </submittedName>
</protein>
<evidence type="ECO:0000256" key="4">
    <source>
        <dbReference type="ARBA" id="ARBA00022989"/>
    </source>
</evidence>
<dbReference type="EMBL" id="KV448134">
    <property type="protein sequence ID" value="OAX43669.1"/>
    <property type="molecule type" value="Genomic_DNA"/>
</dbReference>
<dbReference type="OrthoDB" id="411524at2759"/>
<dbReference type="PANTHER" id="PTHR12270:SF25">
    <property type="entry name" value="GLYCOSYLTRANSFERASE-LIKE PROTEIN LARGE"/>
    <property type="match status" value="1"/>
</dbReference>
<evidence type="ECO:0000256" key="2">
    <source>
        <dbReference type="ARBA" id="ARBA00022692"/>
    </source>
</evidence>
<keyword evidence="5" id="KW-0472">Membrane</keyword>
<keyword evidence="2" id="KW-0812">Transmembrane</keyword>
<dbReference type="PANTHER" id="PTHR12270">
    <property type="entry name" value="GLYCOSYLTRANSFERASE-RELATED"/>
    <property type="match status" value="1"/>
</dbReference>
<accession>A0A1B7NFT7</accession>
<organism evidence="8 9">
    <name type="scientific">Rhizopogon vinicolor AM-OR11-026</name>
    <dbReference type="NCBI Taxonomy" id="1314800"/>
    <lineage>
        <taxon>Eukaryota</taxon>
        <taxon>Fungi</taxon>
        <taxon>Dikarya</taxon>
        <taxon>Basidiomycota</taxon>
        <taxon>Agaricomycotina</taxon>
        <taxon>Agaricomycetes</taxon>
        <taxon>Agaricomycetidae</taxon>
        <taxon>Boletales</taxon>
        <taxon>Suillineae</taxon>
        <taxon>Rhizopogonaceae</taxon>
        <taxon>Rhizopogon</taxon>
    </lineage>
</organism>
<dbReference type="Pfam" id="PF13896">
    <property type="entry name" value="Glyco_transf_49"/>
    <property type="match status" value="2"/>
</dbReference>
<evidence type="ECO:0000313" key="9">
    <source>
        <dbReference type="Proteomes" id="UP000092154"/>
    </source>
</evidence>